<dbReference type="Proteomes" id="UP001156882">
    <property type="component" value="Unassembled WGS sequence"/>
</dbReference>
<proteinExistence type="predicted"/>
<keyword evidence="4" id="KW-1185">Reference proteome</keyword>
<sequence>MTFKTWLLAASFALAGTGFASAGDAKGGDIVTPAFQHQLPNIPGKTLTTVVVSYKPGGTSPSHTHAKSAFVWAYVLSGSIRSQVDDRPAKVYRAPESWYEDPGAHHKVSENASKTKPASLLAVFVADSDERTLTTFDKDK</sequence>
<dbReference type="RefSeq" id="WP_284310461.1">
    <property type="nucleotide sequence ID" value="NZ_BSPC01000005.1"/>
</dbReference>
<evidence type="ECO:0000313" key="4">
    <source>
        <dbReference type="Proteomes" id="UP001156882"/>
    </source>
</evidence>
<dbReference type="InterPro" id="IPR011051">
    <property type="entry name" value="RmlC_Cupin_sf"/>
</dbReference>
<dbReference type="EMBL" id="BSPC01000005">
    <property type="protein sequence ID" value="GLS17653.1"/>
    <property type="molecule type" value="Genomic_DNA"/>
</dbReference>
<comment type="caution">
    <text evidence="3">The sequence shown here is derived from an EMBL/GenBank/DDBJ whole genome shotgun (WGS) entry which is preliminary data.</text>
</comment>
<feature type="signal peptide" evidence="1">
    <location>
        <begin position="1"/>
        <end position="22"/>
    </location>
</feature>
<keyword evidence="1" id="KW-0732">Signal</keyword>
<protein>
    <submittedName>
        <fullName evidence="3">Cupin</fullName>
    </submittedName>
</protein>
<dbReference type="Gene3D" id="2.60.120.10">
    <property type="entry name" value="Jelly Rolls"/>
    <property type="match status" value="1"/>
</dbReference>
<evidence type="ECO:0000313" key="3">
    <source>
        <dbReference type="EMBL" id="GLS17653.1"/>
    </source>
</evidence>
<dbReference type="PANTHER" id="PTHR38599">
    <property type="entry name" value="CUPIN DOMAIN PROTEIN (AFU_ORTHOLOGUE AFUA_3G13620)"/>
    <property type="match status" value="1"/>
</dbReference>
<evidence type="ECO:0000259" key="2">
    <source>
        <dbReference type="Pfam" id="PF07883"/>
    </source>
</evidence>
<gene>
    <name evidence="3" type="ORF">GCM10007874_06680</name>
</gene>
<feature type="domain" description="Cupin type-2" evidence="2">
    <location>
        <begin position="51"/>
        <end position="124"/>
    </location>
</feature>
<reference evidence="4" key="1">
    <citation type="journal article" date="2019" name="Int. J. Syst. Evol. Microbiol.">
        <title>The Global Catalogue of Microorganisms (GCM) 10K type strain sequencing project: providing services to taxonomists for standard genome sequencing and annotation.</title>
        <authorList>
            <consortium name="The Broad Institute Genomics Platform"/>
            <consortium name="The Broad Institute Genome Sequencing Center for Infectious Disease"/>
            <person name="Wu L."/>
            <person name="Ma J."/>
        </authorList>
    </citation>
    <scope>NUCLEOTIDE SEQUENCE [LARGE SCALE GENOMIC DNA]</scope>
    <source>
        <strain evidence="4">NBRC 101365</strain>
    </source>
</reference>
<dbReference type="Pfam" id="PF07883">
    <property type="entry name" value="Cupin_2"/>
    <property type="match status" value="1"/>
</dbReference>
<dbReference type="CDD" id="cd02234">
    <property type="entry name" value="cupin_BLR7677-like"/>
    <property type="match status" value="1"/>
</dbReference>
<accession>A0ABQ6CBG7</accession>
<feature type="chain" id="PRO_5045791210" evidence="1">
    <location>
        <begin position="23"/>
        <end position="140"/>
    </location>
</feature>
<evidence type="ECO:0000256" key="1">
    <source>
        <dbReference type="SAM" id="SignalP"/>
    </source>
</evidence>
<dbReference type="SUPFAM" id="SSF51182">
    <property type="entry name" value="RmlC-like cupins"/>
    <property type="match status" value="1"/>
</dbReference>
<dbReference type="PANTHER" id="PTHR38599:SF1">
    <property type="entry name" value="CUPIN DOMAIN PROTEIN (AFU_ORTHOLOGUE AFUA_3G13620)"/>
    <property type="match status" value="1"/>
</dbReference>
<organism evidence="3 4">
    <name type="scientific">Labrys miyagiensis</name>
    <dbReference type="NCBI Taxonomy" id="346912"/>
    <lineage>
        <taxon>Bacteria</taxon>
        <taxon>Pseudomonadati</taxon>
        <taxon>Pseudomonadota</taxon>
        <taxon>Alphaproteobacteria</taxon>
        <taxon>Hyphomicrobiales</taxon>
        <taxon>Xanthobacteraceae</taxon>
        <taxon>Labrys</taxon>
    </lineage>
</organism>
<dbReference type="InterPro" id="IPR014710">
    <property type="entry name" value="RmlC-like_jellyroll"/>
</dbReference>
<dbReference type="InterPro" id="IPR013096">
    <property type="entry name" value="Cupin_2"/>
</dbReference>
<name>A0ABQ6CBG7_9HYPH</name>